<name>A0A178D2P6_9EURO</name>
<dbReference type="EMBL" id="LVCJ01000027">
    <property type="protein sequence ID" value="OAL35792.1"/>
    <property type="molecule type" value="Genomic_DNA"/>
</dbReference>
<dbReference type="Pfam" id="PF01105">
    <property type="entry name" value="EMP24_GP25L"/>
    <property type="match status" value="1"/>
</dbReference>
<evidence type="ECO:0000259" key="9">
    <source>
        <dbReference type="PROSITE" id="PS50097"/>
    </source>
</evidence>
<accession>A0A178D2P6</accession>
<comment type="similarity">
    <text evidence="2">Belongs to the EMP24/GP25L family.</text>
</comment>
<dbReference type="Pfam" id="PF00651">
    <property type="entry name" value="BTB"/>
    <property type="match status" value="1"/>
</dbReference>
<feature type="compositionally biased region" description="Polar residues" evidence="7">
    <location>
        <begin position="220"/>
        <end position="229"/>
    </location>
</feature>
<dbReference type="InterPro" id="IPR011333">
    <property type="entry name" value="SKP1/BTB/POZ_sf"/>
</dbReference>
<dbReference type="Proteomes" id="UP000185904">
    <property type="component" value="Unassembled WGS sequence"/>
</dbReference>
<evidence type="ECO:0000259" key="10">
    <source>
        <dbReference type="PROSITE" id="PS50866"/>
    </source>
</evidence>
<dbReference type="PROSITE" id="PS50866">
    <property type="entry name" value="GOLD"/>
    <property type="match status" value="1"/>
</dbReference>
<protein>
    <recommendedName>
        <fullName evidence="13">BTB domain-containing protein</fullName>
    </recommendedName>
</protein>
<keyword evidence="12" id="KW-1185">Reference proteome</keyword>
<evidence type="ECO:0000256" key="1">
    <source>
        <dbReference type="ARBA" id="ARBA00004479"/>
    </source>
</evidence>
<evidence type="ECO:0000256" key="3">
    <source>
        <dbReference type="ARBA" id="ARBA00022692"/>
    </source>
</evidence>
<evidence type="ECO:0000256" key="5">
    <source>
        <dbReference type="ARBA" id="ARBA00022989"/>
    </source>
</evidence>
<keyword evidence="6" id="KW-0472">Membrane</keyword>
<dbReference type="GO" id="GO:0016020">
    <property type="term" value="C:membrane"/>
    <property type="evidence" value="ECO:0007669"/>
    <property type="project" value="UniProtKB-SubCell"/>
</dbReference>
<dbReference type="SMART" id="SM00225">
    <property type="entry name" value="BTB"/>
    <property type="match status" value="1"/>
</dbReference>
<evidence type="ECO:0000256" key="2">
    <source>
        <dbReference type="ARBA" id="ARBA00007104"/>
    </source>
</evidence>
<evidence type="ECO:0000256" key="7">
    <source>
        <dbReference type="SAM" id="MobiDB-lite"/>
    </source>
</evidence>
<evidence type="ECO:0000256" key="8">
    <source>
        <dbReference type="SAM" id="SignalP"/>
    </source>
</evidence>
<sequence>MKRLAVFFLSLLLYPYLSSALKFDLVAQPGHSAKNERCIRNFVTKDTLVVVTAIVSGSRGDGQMVNMHIKDAVGNDYGRPKDVAGEKRMAFTSLADTAFDVCFENTLTGRSAVPNPTRHVELDIDIGADARDWSAIQANEKLKPVEADLRRIEETVNEIVQEMEYLRIREQKLRDTNESTNERVKWFAFGTMGMLVGLGAWQVEDHLDEIGEEYPEPVSEHTQNANKNPSHVPAKASASMFDGDNPTWQGGGDESPGKDPGPVVGKDSSEGTEIYSFEDIVLVTVGEEKVKFGIHKKILVSQCSFFDKCLRGGMKEAQENEVTLWDDDPRAFGVLAEWMYTGRLDHLRRPGGVLINAYVLADKYGMPALQNAIVDRFRVANCSGLRNVLWAWGRVAEGSQLRKLLVDQVHYQIAKAPEKYRRGSTNTVDACAAAFEEIVETNAELTTALMWKMFDLSGRTGSRIPTNPASLVGCVYHLHEDARQCK</sequence>
<feature type="domain" description="GOLD" evidence="10">
    <location>
        <begin position="36"/>
        <end position="126"/>
    </location>
</feature>
<dbReference type="SMART" id="SM01190">
    <property type="entry name" value="EMP24_GP25L"/>
    <property type="match status" value="1"/>
</dbReference>
<evidence type="ECO:0000313" key="12">
    <source>
        <dbReference type="Proteomes" id="UP000185904"/>
    </source>
</evidence>
<dbReference type="OrthoDB" id="759142at2759"/>
<proteinExistence type="inferred from homology"/>
<organism evidence="11 12">
    <name type="scientific">Fonsecaea nubica</name>
    <dbReference type="NCBI Taxonomy" id="856822"/>
    <lineage>
        <taxon>Eukaryota</taxon>
        <taxon>Fungi</taxon>
        <taxon>Dikarya</taxon>
        <taxon>Ascomycota</taxon>
        <taxon>Pezizomycotina</taxon>
        <taxon>Eurotiomycetes</taxon>
        <taxon>Chaetothyriomycetidae</taxon>
        <taxon>Chaetothyriales</taxon>
        <taxon>Herpotrichiellaceae</taxon>
        <taxon>Fonsecaea</taxon>
    </lineage>
</organism>
<dbReference type="Gene3D" id="3.30.710.10">
    <property type="entry name" value="Potassium Channel Kv1.1, Chain A"/>
    <property type="match status" value="1"/>
</dbReference>
<keyword evidence="5" id="KW-1133">Transmembrane helix</keyword>
<evidence type="ECO:0000256" key="6">
    <source>
        <dbReference type="ARBA" id="ARBA00023136"/>
    </source>
</evidence>
<evidence type="ECO:0000313" key="11">
    <source>
        <dbReference type="EMBL" id="OAL35792.1"/>
    </source>
</evidence>
<dbReference type="AlphaFoldDB" id="A0A178D2P6"/>
<feature type="chain" id="PRO_5008084014" description="BTB domain-containing protein" evidence="8">
    <location>
        <begin position="21"/>
        <end position="486"/>
    </location>
</feature>
<dbReference type="PROSITE" id="PS50097">
    <property type="entry name" value="BTB"/>
    <property type="match status" value="1"/>
</dbReference>
<feature type="region of interest" description="Disordered" evidence="7">
    <location>
        <begin position="216"/>
        <end position="269"/>
    </location>
</feature>
<feature type="signal peptide" evidence="8">
    <location>
        <begin position="1"/>
        <end position="20"/>
    </location>
</feature>
<evidence type="ECO:0008006" key="13">
    <source>
        <dbReference type="Google" id="ProtNLM"/>
    </source>
</evidence>
<gene>
    <name evidence="11" type="ORF">AYO20_04942</name>
</gene>
<dbReference type="RefSeq" id="XP_022500804.1">
    <property type="nucleotide sequence ID" value="XM_022643236.1"/>
</dbReference>
<dbReference type="SUPFAM" id="SSF54695">
    <property type="entry name" value="POZ domain"/>
    <property type="match status" value="1"/>
</dbReference>
<comment type="subcellular location">
    <subcellularLocation>
        <location evidence="1">Membrane</location>
        <topology evidence="1">Single-pass type I membrane protein</topology>
    </subcellularLocation>
</comment>
<reference evidence="11 12" key="1">
    <citation type="submission" date="2016-03" db="EMBL/GenBank/DDBJ databases">
        <title>The draft genome sequence of Fonsecaea nubica causative agent of cutaneous subcutaneous infection in human host.</title>
        <authorList>
            <person name="Costa F."/>
            <person name="Sybren D.H."/>
            <person name="Raittz R.T."/>
            <person name="Weiss V.A."/>
            <person name="Leao A.C."/>
            <person name="Gomes R."/>
            <person name="De Souza E.M."/>
            <person name="Pedrosa F.O."/>
            <person name="Steffens M.B."/>
            <person name="Bombassaro A."/>
            <person name="Tadra-Sfeir M.Z."/>
            <person name="Moreno L.F."/>
            <person name="Najafzadeh M.J."/>
            <person name="Felipe M.S."/>
            <person name="Teixeira M."/>
            <person name="Sun J."/>
            <person name="Xi L."/>
            <person name="Castro M.A."/>
            <person name="Vicente V.A."/>
        </authorList>
    </citation>
    <scope>NUCLEOTIDE SEQUENCE [LARGE SCALE GENOMIC DNA]</scope>
    <source>
        <strain evidence="11 12">CBS 269.64</strain>
    </source>
</reference>
<dbReference type="InterPro" id="IPR009038">
    <property type="entry name" value="GOLD_dom"/>
</dbReference>
<dbReference type="GeneID" id="34588359"/>
<keyword evidence="3" id="KW-0812">Transmembrane</keyword>
<evidence type="ECO:0000256" key="4">
    <source>
        <dbReference type="ARBA" id="ARBA00022729"/>
    </source>
</evidence>
<comment type="caution">
    <text evidence="11">The sequence shown here is derived from an EMBL/GenBank/DDBJ whole genome shotgun (WGS) entry which is preliminary data.</text>
</comment>
<keyword evidence="4 8" id="KW-0732">Signal</keyword>
<dbReference type="PANTHER" id="PTHR22811">
    <property type="entry name" value="TRANSMEMBRANE EMP24 DOMAIN-CONTAINING PROTEIN"/>
    <property type="match status" value="1"/>
</dbReference>
<feature type="domain" description="BTB" evidence="9">
    <location>
        <begin position="278"/>
        <end position="348"/>
    </location>
</feature>
<dbReference type="InterPro" id="IPR015720">
    <property type="entry name" value="Emp24-like"/>
</dbReference>
<dbReference type="InterPro" id="IPR000210">
    <property type="entry name" value="BTB/POZ_dom"/>
</dbReference>